<gene>
    <name evidence="2" type="ORF">RFH988_LOCUS36949</name>
    <name evidence="3" type="ORF">SEV965_LOCUS37873</name>
</gene>
<protein>
    <submittedName>
        <fullName evidence="2">Uncharacterized protein</fullName>
    </submittedName>
</protein>
<organism evidence="2 4">
    <name type="scientific">Rotaria sordida</name>
    <dbReference type="NCBI Taxonomy" id="392033"/>
    <lineage>
        <taxon>Eukaryota</taxon>
        <taxon>Metazoa</taxon>
        <taxon>Spiralia</taxon>
        <taxon>Gnathifera</taxon>
        <taxon>Rotifera</taxon>
        <taxon>Eurotatoria</taxon>
        <taxon>Bdelloidea</taxon>
        <taxon>Philodinida</taxon>
        <taxon>Philodinidae</taxon>
        <taxon>Rotaria</taxon>
    </lineage>
</organism>
<dbReference type="EMBL" id="CAJNOU010008350">
    <property type="protein sequence ID" value="CAF1536760.1"/>
    <property type="molecule type" value="Genomic_DNA"/>
</dbReference>
<evidence type="ECO:0000313" key="4">
    <source>
        <dbReference type="Proteomes" id="UP000663882"/>
    </source>
</evidence>
<feature type="non-terminal residue" evidence="2">
    <location>
        <position position="1"/>
    </location>
</feature>
<feature type="region of interest" description="Disordered" evidence="1">
    <location>
        <begin position="201"/>
        <end position="230"/>
    </location>
</feature>
<evidence type="ECO:0000313" key="3">
    <source>
        <dbReference type="EMBL" id="CAF1536760.1"/>
    </source>
</evidence>
<evidence type="ECO:0000256" key="1">
    <source>
        <dbReference type="SAM" id="MobiDB-lite"/>
    </source>
</evidence>
<name>A0A815PXU5_9BILA</name>
<sequence>IPIGVTMDNIYKLFFLKENKELILSKEICDSILYLSKLVAIASNDQHKLVESQRNDNSQFLLGDAEEISYEYFLHILSYLKNGENKLSKLFTKLSKDKNVLTLIQLYDRLGLSLPEFRLPRLAIDYLDTRRGGVEFLMNLALDKHDVRNKSDGSISDCIHNILIRPKVYGPRLRHHTTVIVKAKCPQDILSTEAVQWTEKVSKEEEIDNGTDGEPSPPTAPEPIPSMSGDGDHLYDVDFYRYCGALREEWQEYNWKIKNLE</sequence>
<comment type="caution">
    <text evidence="2">The sequence shown here is derived from an EMBL/GenBank/DDBJ whole genome shotgun (WGS) entry which is preliminary data.</text>
</comment>
<dbReference type="Proteomes" id="UP000663882">
    <property type="component" value="Unassembled WGS sequence"/>
</dbReference>
<proteinExistence type="predicted"/>
<evidence type="ECO:0000313" key="2">
    <source>
        <dbReference type="EMBL" id="CAF1455760.1"/>
    </source>
</evidence>
<dbReference type="EMBL" id="CAJNOO010006805">
    <property type="protein sequence ID" value="CAF1455760.1"/>
    <property type="molecule type" value="Genomic_DNA"/>
</dbReference>
<dbReference type="Proteomes" id="UP000663889">
    <property type="component" value="Unassembled WGS sequence"/>
</dbReference>
<dbReference type="AlphaFoldDB" id="A0A815PXU5"/>
<accession>A0A815PXU5</accession>
<reference evidence="2" key="1">
    <citation type="submission" date="2021-02" db="EMBL/GenBank/DDBJ databases">
        <authorList>
            <person name="Nowell W R."/>
        </authorList>
    </citation>
    <scope>NUCLEOTIDE SEQUENCE</scope>
</reference>
<feature type="compositionally biased region" description="Pro residues" evidence="1">
    <location>
        <begin position="215"/>
        <end position="224"/>
    </location>
</feature>